<evidence type="ECO:0000256" key="3">
    <source>
        <dbReference type="ARBA" id="ARBA00022741"/>
    </source>
</evidence>
<dbReference type="InterPro" id="IPR005892">
    <property type="entry name" value="Gly-betaine_transp_ATP-bd"/>
</dbReference>
<dbReference type="PROSITE" id="PS00211">
    <property type="entry name" value="ABC_TRANSPORTER_1"/>
    <property type="match status" value="1"/>
</dbReference>
<dbReference type="InterPro" id="IPR003593">
    <property type="entry name" value="AAA+_ATPase"/>
</dbReference>
<keyword evidence="8" id="KW-1185">Reference proteome</keyword>
<feature type="domain" description="ABC transporter" evidence="6">
    <location>
        <begin position="2"/>
        <end position="267"/>
    </location>
</feature>
<dbReference type="GO" id="GO:0015418">
    <property type="term" value="F:ABC-type quaternary ammonium compound transporting activity"/>
    <property type="evidence" value="ECO:0007669"/>
    <property type="project" value="UniProtKB-EC"/>
</dbReference>
<accession>A0A1R3W5S5</accession>
<dbReference type="InterPro" id="IPR027417">
    <property type="entry name" value="P-loop_NTPase"/>
</dbReference>
<dbReference type="GO" id="GO:0016887">
    <property type="term" value="F:ATP hydrolysis activity"/>
    <property type="evidence" value="ECO:0007669"/>
    <property type="project" value="UniProtKB-UniRule"/>
</dbReference>
<name>A0A1R3W5S5_9GAMM</name>
<dbReference type="AlphaFoldDB" id="A0A1R3W5S5"/>
<reference evidence="7 8" key="1">
    <citation type="submission" date="2017-01" db="EMBL/GenBank/DDBJ databases">
        <authorList>
            <person name="Mah S.A."/>
            <person name="Swanson W.J."/>
            <person name="Moy G.W."/>
            <person name="Vacquier V.D."/>
        </authorList>
    </citation>
    <scope>NUCLEOTIDE SEQUENCE [LARGE SCALE GENOMIC DNA]</scope>
    <source>
        <strain evidence="7 8">M9</strain>
    </source>
</reference>
<comment type="subunit">
    <text evidence="5">The complex is probably composed of two ATP-binding proteins, two transmembrane proteins and a solute-binding protein.</text>
</comment>
<dbReference type="GO" id="GO:0006865">
    <property type="term" value="P:amino acid transport"/>
    <property type="evidence" value="ECO:0007669"/>
    <property type="project" value="UniProtKB-UniRule"/>
</dbReference>
<comment type="subcellular location">
    <subcellularLocation>
        <location evidence="5">Cell inner membrane</location>
        <topology evidence="5">Peripheral membrane protein</topology>
    </subcellularLocation>
</comment>
<proteinExistence type="inferred from homology"/>
<dbReference type="InterPro" id="IPR003439">
    <property type="entry name" value="ABC_transporter-like_ATP-bd"/>
</dbReference>
<protein>
    <recommendedName>
        <fullName evidence="5">Quaternary amine transport ATP-binding protein</fullName>
        <ecNumber evidence="5">7.6.2.9</ecNumber>
    </recommendedName>
</protein>
<evidence type="ECO:0000313" key="8">
    <source>
        <dbReference type="Proteomes" id="UP000223759"/>
    </source>
</evidence>
<evidence type="ECO:0000256" key="1">
    <source>
        <dbReference type="ARBA" id="ARBA00005417"/>
    </source>
</evidence>
<dbReference type="InterPro" id="IPR051921">
    <property type="entry name" value="ABC_osmolyte_uptake_ATP-bind"/>
</dbReference>
<dbReference type="PROSITE" id="PS50893">
    <property type="entry name" value="ABC_TRANSPORTER_2"/>
    <property type="match status" value="1"/>
</dbReference>
<dbReference type="FunFam" id="3.40.50.300:FF:000201">
    <property type="entry name" value="Glycine betaine/L-proline ABC transporter ATP-binding protein"/>
    <property type="match status" value="1"/>
</dbReference>
<gene>
    <name evidence="7" type="ORF">SAMN05216526_1787</name>
</gene>
<dbReference type="GO" id="GO:0006970">
    <property type="term" value="P:response to osmotic stress"/>
    <property type="evidence" value="ECO:0007669"/>
    <property type="project" value="UniProtKB-ARBA"/>
</dbReference>
<dbReference type="CDD" id="cd03294">
    <property type="entry name" value="ABC_Pro_Gly_Betaine"/>
    <property type="match status" value="1"/>
</dbReference>
<evidence type="ECO:0000256" key="2">
    <source>
        <dbReference type="ARBA" id="ARBA00022448"/>
    </source>
</evidence>
<comment type="similarity">
    <text evidence="1 5">Belongs to the ABC transporter superfamily.</text>
</comment>
<comment type="catalytic activity">
    <reaction evidence="5">
        <text>a quaternary ammonium(out) + ATP + H2O = a quaternary ammonium(in) + ADP + phosphate + H(+)</text>
        <dbReference type="Rhea" id="RHEA:11036"/>
        <dbReference type="ChEBI" id="CHEBI:15377"/>
        <dbReference type="ChEBI" id="CHEBI:15378"/>
        <dbReference type="ChEBI" id="CHEBI:30616"/>
        <dbReference type="ChEBI" id="CHEBI:35267"/>
        <dbReference type="ChEBI" id="CHEBI:43474"/>
        <dbReference type="ChEBI" id="CHEBI:456216"/>
    </reaction>
</comment>
<keyword evidence="4 5" id="KW-0067">ATP-binding</keyword>
<dbReference type="STRING" id="233100.SAMN05216526_1787"/>
<dbReference type="PANTHER" id="PTHR43869">
    <property type="entry name" value="GLYCINE BETAINE/PROLINE BETAINE TRANSPORT SYSTEM ATP-BINDING PROTEIN PROV"/>
    <property type="match status" value="1"/>
</dbReference>
<evidence type="ECO:0000256" key="5">
    <source>
        <dbReference type="RuleBase" id="RU369116"/>
    </source>
</evidence>
<dbReference type="EMBL" id="FTPK01000003">
    <property type="protein sequence ID" value="SIT73020.1"/>
    <property type="molecule type" value="Genomic_DNA"/>
</dbReference>
<sequence length="414" mass="45971">MIRAENVTKVFGPEPESALPLLQQNKSKNEIRDLTGQTVGVNNASFDIEPGEVFAIMGLSGCGKSTLIRCINRLIDPTAGRIILKDPDQGEIDITALDETGLRDARRRHLSMVFQHFALLPHRTVLDNAAYGLEIQGCERNQRQQSAQKVLEMVGLGPWGDSHPSELSGGMQQRVGLARALATEAGVLLMDEPFSALDPLIKVDMQEELRRIQRELNRTILFITHDLDEAMRIGDHIAIMEEGRIVQIGSPEEILVNPLTEYVAKFVEHADPTKVITAGTIALPLNSDAIMKLDGSDAGWFSVPGQPDLRYRRDANNRLTRVEQGEQALRIRPLNEVITESPPPPEQRHQVLLTCSADTVLRDLLRARLHSTRPVVVTGDEDRIHGVISDAQWINGILEKRGYRDEDLKRAGAA</sequence>
<dbReference type="Proteomes" id="UP000223759">
    <property type="component" value="Unassembled WGS sequence"/>
</dbReference>
<dbReference type="GO" id="GO:0005886">
    <property type="term" value="C:plasma membrane"/>
    <property type="evidence" value="ECO:0007669"/>
    <property type="project" value="UniProtKB-SubCell"/>
</dbReference>
<evidence type="ECO:0000313" key="7">
    <source>
        <dbReference type="EMBL" id="SIT73020.1"/>
    </source>
</evidence>
<keyword evidence="5" id="KW-0997">Cell inner membrane</keyword>
<organism evidence="7 8">
    <name type="scientific">Ectothiorhodosinus mongolicus</name>
    <dbReference type="NCBI Taxonomy" id="233100"/>
    <lineage>
        <taxon>Bacteria</taxon>
        <taxon>Pseudomonadati</taxon>
        <taxon>Pseudomonadota</taxon>
        <taxon>Gammaproteobacteria</taxon>
        <taxon>Chromatiales</taxon>
        <taxon>Ectothiorhodospiraceae</taxon>
        <taxon>Ectothiorhodosinus</taxon>
    </lineage>
</organism>
<dbReference type="PANTHER" id="PTHR43869:SF1">
    <property type="entry name" value="GLYCINE BETAINE_PROLINE BETAINE TRANSPORT SYSTEM ATP-BINDING PROTEIN PROV"/>
    <property type="match status" value="1"/>
</dbReference>
<keyword evidence="3 5" id="KW-0547">Nucleotide-binding</keyword>
<dbReference type="RefSeq" id="WP_200799838.1">
    <property type="nucleotide sequence ID" value="NZ_CP023018.1"/>
</dbReference>
<dbReference type="SMART" id="SM00382">
    <property type="entry name" value="AAA"/>
    <property type="match status" value="1"/>
</dbReference>
<dbReference type="GO" id="GO:0031460">
    <property type="term" value="P:glycine betaine transport"/>
    <property type="evidence" value="ECO:0007669"/>
    <property type="project" value="InterPro"/>
</dbReference>
<dbReference type="InterPro" id="IPR017871">
    <property type="entry name" value="ABC_transporter-like_CS"/>
</dbReference>
<dbReference type="EC" id="7.6.2.9" evidence="5"/>
<keyword evidence="2 5" id="KW-0813">Transport</keyword>
<dbReference type="GO" id="GO:0005524">
    <property type="term" value="F:ATP binding"/>
    <property type="evidence" value="ECO:0007669"/>
    <property type="project" value="UniProtKB-UniRule"/>
</dbReference>
<keyword evidence="5" id="KW-1003">Cell membrane</keyword>
<dbReference type="Pfam" id="PF00005">
    <property type="entry name" value="ABC_tran"/>
    <property type="match status" value="1"/>
</dbReference>
<evidence type="ECO:0000259" key="6">
    <source>
        <dbReference type="PROSITE" id="PS50893"/>
    </source>
</evidence>
<keyword evidence="5" id="KW-0472">Membrane</keyword>
<dbReference type="Gene3D" id="3.40.50.300">
    <property type="entry name" value="P-loop containing nucleotide triphosphate hydrolases"/>
    <property type="match status" value="1"/>
</dbReference>
<dbReference type="NCBIfam" id="TIGR01186">
    <property type="entry name" value="proV"/>
    <property type="match status" value="1"/>
</dbReference>
<dbReference type="SUPFAM" id="SSF52540">
    <property type="entry name" value="P-loop containing nucleoside triphosphate hydrolases"/>
    <property type="match status" value="1"/>
</dbReference>
<evidence type="ECO:0000256" key="4">
    <source>
        <dbReference type="ARBA" id="ARBA00022840"/>
    </source>
</evidence>